<evidence type="ECO:0000313" key="8">
    <source>
        <dbReference type="Proteomes" id="UP000049979"/>
    </source>
</evidence>
<dbReference type="PANTHER" id="PTHR48081">
    <property type="entry name" value="AB HYDROLASE SUPERFAMILY PROTEIN C4A8.06C"/>
    <property type="match status" value="1"/>
</dbReference>
<keyword evidence="8" id="KW-1185">Reference proteome</keyword>
<dbReference type="STRING" id="301302.ERS852420_02325"/>
<evidence type="ECO:0000256" key="1">
    <source>
        <dbReference type="ARBA" id="ARBA00010515"/>
    </source>
</evidence>
<dbReference type="Proteomes" id="UP000049979">
    <property type="component" value="Unassembled WGS sequence"/>
</dbReference>
<evidence type="ECO:0000313" key="6">
    <source>
        <dbReference type="EMBL" id="CUN04280.1"/>
    </source>
</evidence>
<dbReference type="InterPro" id="IPR029058">
    <property type="entry name" value="AB_hydrolase_fold"/>
</dbReference>
<reference evidence="5" key="1">
    <citation type="submission" date="2015-05" db="EMBL/GenBank/DDBJ databases">
        <authorList>
            <person name="Wang D.B."/>
            <person name="Wang M."/>
        </authorList>
    </citation>
    <scope>NUCLEOTIDE SEQUENCE [LARGE SCALE GENOMIC DNA]</scope>
    <source>
        <strain evidence="5">M72</strain>
    </source>
</reference>
<keyword evidence="2 5" id="KW-0378">Hydrolase</keyword>
<comment type="similarity">
    <text evidence="1">Belongs to the 'GDXG' lipolytic enzyme family.</text>
</comment>
<dbReference type="PROSITE" id="PS01174">
    <property type="entry name" value="LIPASE_GDXG_SER"/>
    <property type="match status" value="1"/>
</dbReference>
<dbReference type="InterPro" id="IPR013094">
    <property type="entry name" value="AB_hydrolase_3"/>
</dbReference>
<name>A0A0M6WXM8_9FIRM</name>
<gene>
    <name evidence="6" type="primary">mlhB</name>
    <name evidence="6" type="ORF">ERS852420_02325</name>
    <name evidence="7" type="ORF">GMD30_12300</name>
    <name evidence="5" type="ORF">M72_14021</name>
</gene>
<evidence type="ECO:0000256" key="3">
    <source>
        <dbReference type="PROSITE-ProRule" id="PRU10038"/>
    </source>
</evidence>
<dbReference type="Proteomes" id="UP000446657">
    <property type="component" value="Unassembled WGS sequence"/>
</dbReference>
<evidence type="ECO:0000313" key="7">
    <source>
        <dbReference type="EMBL" id="MTR82450.1"/>
    </source>
</evidence>
<reference evidence="8" key="2">
    <citation type="submission" date="2015-05" db="EMBL/GenBank/DDBJ databases">
        <authorList>
            <consortium name="Pathogen Informatics"/>
        </authorList>
    </citation>
    <scope>NUCLEOTIDE SEQUENCE [LARGE SCALE GENOMIC DNA]</scope>
    <source>
        <strain evidence="6 9">2789STDY5608863</strain>
        <strain evidence="8">M72</strain>
    </source>
</reference>
<dbReference type="Gene3D" id="3.40.50.1820">
    <property type="entry name" value="alpha/beta hydrolase"/>
    <property type="match status" value="1"/>
</dbReference>
<dbReference type="Proteomes" id="UP000095495">
    <property type="component" value="Unassembled WGS sequence"/>
</dbReference>
<dbReference type="GO" id="GO:0016787">
    <property type="term" value="F:hydrolase activity"/>
    <property type="evidence" value="ECO:0007669"/>
    <property type="project" value="UniProtKB-KW"/>
</dbReference>
<dbReference type="InterPro" id="IPR033140">
    <property type="entry name" value="Lipase_GDXG_put_SER_AS"/>
</dbReference>
<dbReference type="GeneID" id="99747827"/>
<dbReference type="EC" id="3.1.1.83" evidence="6"/>
<sequence>MIESEASVKGRVVAEMLSHFTNDLKIGKKIKSGELRKRMIEPPWIPPAMFNLTGINMDHFTMKLLSLKENPNTDYVILQLHGGGYTGAVRNAYYVFAGLYNELSHGCNVLTPDYRVAPENPYPAALEDALASYRWLLSKGYYGEQIILAGDSAGGGLAMALCMYLRDHNMPVPGGIIAMSPWTDLTASGESYETNYEKDPLFGNTKESLIYQNDYPGEHDRMDPYISPLFGDFRGFPPMLIQVGSIEMLLSDSVSVAAKAREQGVKVRLSVYEGMFHVFQMAYLNIPESKKAWAEAGKFIDVLRTDSRL</sequence>
<dbReference type="Pfam" id="PF07859">
    <property type="entry name" value="Abhydrolase_3"/>
    <property type="match status" value="1"/>
</dbReference>
<evidence type="ECO:0000313" key="9">
    <source>
        <dbReference type="Proteomes" id="UP000095495"/>
    </source>
</evidence>
<evidence type="ECO:0000256" key="2">
    <source>
        <dbReference type="ARBA" id="ARBA00022801"/>
    </source>
</evidence>
<proteinExistence type="inferred from homology"/>
<feature type="active site" evidence="3">
    <location>
        <position position="152"/>
    </location>
</feature>
<protein>
    <submittedName>
        <fullName evidence="7">Alpha/beta hydrolase fold domain-containing protein</fullName>
    </submittedName>
    <submittedName>
        <fullName evidence="6">Monoterpene epsilon-lactone hydrolase</fullName>
        <ecNumber evidence="6">3.1.1.83</ecNumber>
    </submittedName>
    <submittedName>
        <fullName evidence="5">Putative acetyl-hydrolase</fullName>
    </submittedName>
</protein>
<dbReference type="InterPro" id="IPR050300">
    <property type="entry name" value="GDXG_lipolytic_enzyme"/>
</dbReference>
<reference evidence="7 10" key="3">
    <citation type="journal article" date="2019" name="Nat. Med.">
        <title>A library of human gut bacterial isolates paired with longitudinal multiomics data enables mechanistic microbiome research.</title>
        <authorList>
            <person name="Poyet M."/>
            <person name="Groussin M."/>
            <person name="Gibbons S.M."/>
            <person name="Avila-Pacheco J."/>
            <person name="Jiang X."/>
            <person name="Kearney S.M."/>
            <person name="Perrotta A.R."/>
            <person name="Berdy B."/>
            <person name="Zhao S."/>
            <person name="Lieberman T.D."/>
            <person name="Swanson P.K."/>
            <person name="Smith M."/>
            <person name="Roesemann S."/>
            <person name="Alexander J.E."/>
            <person name="Rich S.A."/>
            <person name="Livny J."/>
            <person name="Vlamakis H."/>
            <person name="Clish C."/>
            <person name="Bullock K."/>
            <person name="Deik A."/>
            <person name="Scott J."/>
            <person name="Pierce K.A."/>
            <person name="Xavier R.J."/>
            <person name="Alm E.J."/>
        </authorList>
    </citation>
    <scope>NUCLEOTIDE SEQUENCE [LARGE SCALE GENOMIC DNA]</scope>
    <source>
        <strain evidence="7 10">BIOML-A1</strain>
    </source>
</reference>
<dbReference type="RefSeq" id="WP_022045988.1">
    <property type="nucleotide sequence ID" value="NZ_CP173697.1"/>
</dbReference>
<accession>A0A0M6WXM8</accession>
<evidence type="ECO:0000259" key="4">
    <source>
        <dbReference type="Pfam" id="PF07859"/>
    </source>
</evidence>
<organism evidence="5 8">
    <name type="scientific">Roseburia faecis</name>
    <dbReference type="NCBI Taxonomy" id="301302"/>
    <lineage>
        <taxon>Bacteria</taxon>
        <taxon>Bacillati</taxon>
        <taxon>Bacillota</taxon>
        <taxon>Clostridia</taxon>
        <taxon>Lachnospirales</taxon>
        <taxon>Lachnospiraceae</taxon>
        <taxon>Roseburia</taxon>
    </lineage>
</organism>
<evidence type="ECO:0000313" key="10">
    <source>
        <dbReference type="Proteomes" id="UP000446657"/>
    </source>
</evidence>
<dbReference type="EMBL" id="CYXV01000010">
    <property type="protein sequence ID" value="CUN04280.1"/>
    <property type="molecule type" value="Genomic_DNA"/>
</dbReference>
<dbReference type="SUPFAM" id="SSF53474">
    <property type="entry name" value="alpha/beta-Hydrolases"/>
    <property type="match status" value="1"/>
</dbReference>
<dbReference type="PANTHER" id="PTHR48081:SF8">
    <property type="entry name" value="ALPHA_BETA HYDROLASE FOLD-3 DOMAIN-CONTAINING PROTEIN-RELATED"/>
    <property type="match status" value="1"/>
</dbReference>
<dbReference type="AlphaFoldDB" id="A0A0M6WXM8"/>
<dbReference type="EMBL" id="WNAL01000026">
    <property type="protein sequence ID" value="MTR82450.1"/>
    <property type="molecule type" value="Genomic_DNA"/>
</dbReference>
<dbReference type="EMBL" id="CVRR01000060">
    <property type="protein sequence ID" value="CRL41974.1"/>
    <property type="molecule type" value="Genomic_DNA"/>
</dbReference>
<evidence type="ECO:0000313" key="5">
    <source>
        <dbReference type="EMBL" id="CRL41974.1"/>
    </source>
</evidence>
<feature type="domain" description="Alpha/beta hydrolase fold-3" evidence="4">
    <location>
        <begin position="77"/>
        <end position="280"/>
    </location>
</feature>
<dbReference type="OrthoDB" id="9815425at2"/>